<sequence length="201" mass="22239">MRKTQLESQRNMIYSSATDKNGKVSLSKAQKKEIGNINSMITEVNKSVNDITDMINDKNNDYVFKDASLNGGLPQTMRTGSAEVTIYFDDYDKKVHEGRHGGQIARGEYDINTSGNLTSGSFGASKEVDAYKAQLSAVGQILYKPYLDFSNPSNLLKINQVQTVTELNDINNSFLQSLVDNPGLNQSLIYPPATNTSYYAQ</sequence>
<dbReference type="Proteomes" id="UP000186373">
    <property type="component" value="Unassembled WGS sequence"/>
</dbReference>
<evidence type="ECO:0000313" key="1">
    <source>
        <dbReference type="EMBL" id="SIS33995.1"/>
    </source>
</evidence>
<accession>A0A1N7IAA8</accession>
<proteinExistence type="predicted"/>
<name>A0A1N7IAA8_9FLAO</name>
<dbReference type="AlphaFoldDB" id="A0A1N7IAA8"/>
<organism evidence="1 2">
    <name type="scientific">Chryseobacterium shigense</name>
    <dbReference type="NCBI Taxonomy" id="297244"/>
    <lineage>
        <taxon>Bacteria</taxon>
        <taxon>Pseudomonadati</taxon>
        <taxon>Bacteroidota</taxon>
        <taxon>Flavobacteriia</taxon>
        <taxon>Flavobacteriales</taxon>
        <taxon>Weeksellaceae</taxon>
        <taxon>Chryseobacterium group</taxon>
        <taxon>Chryseobacterium</taxon>
    </lineage>
</organism>
<dbReference type="EMBL" id="FTNY01000002">
    <property type="protein sequence ID" value="SIS33995.1"/>
    <property type="molecule type" value="Genomic_DNA"/>
</dbReference>
<dbReference type="RefSeq" id="WP_123911919.1">
    <property type="nucleotide sequence ID" value="NZ_FTNY01000002.1"/>
</dbReference>
<gene>
    <name evidence="1" type="ORF">SAMN05421639_102812</name>
</gene>
<protein>
    <submittedName>
        <fullName evidence="1">Uncharacterized protein</fullName>
    </submittedName>
</protein>
<reference evidence="2" key="1">
    <citation type="submission" date="2017-01" db="EMBL/GenBank/DDBJ databases">
        <authorList>
            <person name="Varghese N."/>
            <person name="Submissions S."/>
        </authorList>
    </citation>
    <scope>NUCLEOTIDE SEQUENCE [LARGE SCALE GENOMIC DNA]</scope>
    <source>
        <strain evidence="2">DSM 17126</strain>
    </source>
</reference>
<keyword evidence="2" id="KW-1185">Reference proteome</keyword>
<evidence type="ECO:0000313" key="2">
    <source>
        <dbReference type="Proteomes" id="UP000186373"/>
    </source>
</evidence>
<dbReference type="OrthoDB" id="1165042at2"/>